<accession>A0A098LRS4</accession>
<dbReference type="RefSeq" id="WP_052512428.1">
    <property type="nucleotide sequence ID" value="NZ_BBNY01000015.1"/>
</dbReference>
<dbReference type="OrthoDB" id="2582440at2"/>
<dbReference type="InterPro" id="IPR006558">
    <property type="entry name" value="LamG-like"/>
</dbReference>
<dbReference type="GO" id="GO:0005975">
    <property type="term" value="P:carbohydrate metabolic process"/>
    <property type="evidence" value="ECO:0007669"/>
    <property type="project" value="UniProtKB-ARBA"/>
</dbReference>
<dbReference type="InterPro" id="IPR026444">
    <property type="entry name" value="Secre_tail"/>
</dbReference>
<dbReference type="GO" id="GO:0004553">
    <property type="term" value="F:hydrolase activity, hydrolyzing O-glycosyl compounds"/>
    <property type="evidence" value="ECO:0007669"/>
    <property type="project" value="UniProtKB-ARBA"/>
</dbReference>
<feature type="domain" description="LamG-like jellyroll fold" evidence="4">
    <location>
        <begin position="254"/>
        <end position="394"/>
    </location>
</feature>
<evidence type="ECO:0000259" key="4">
    <source>
        <dbReference type="SMART" id="SM00560"/>
    </source>
</evidence>
<dbReference type="Gene3D" id="2.60.120.200">
    <property type="match status" value="1"/>
</dbReference>
<feature type="signal peptide" evidence="3">
    <location>
        <begin position="1"/>
        <end position="23"/>
    </location>
</feature>
<dbReference type="NCBIfam" id="TIGR04183">
    <property type="entry name" value="Por_Secre_tail"/>
    <property type="match status" value="1"/>
</dbReference>
<evidence type="ECO:0000256" key="3">
    <source>
        <dbReference type="SAM" id="SignalP"/>
    </source>
</evidence>
<dbReference type="Proteomes" id="UP000030184">
    <property type="component" value="Unassembled WGS sequence"/>
</dbReference>
<proteinExistence type="predicted"/>
<evidence type="ECO:0000313" key="6">
    <source>
        <dbReference type="Proteomes" id="UP000030184"/>
    </source>
</evidence>
<protein>
    <recommendedName>
        <fullName evidence="4">LamG-like jellyroll fold domain-containing protein</fullName>
    </recommendedName>
</protein>
<evidence type="ECO:0000256" key="2">
    <source>
        <dbReference type="ARBA" id="ARBA00023157"/>
    </source>
</evidence>
<evidence type="ECO:0000313" key="5">
    <source>
        <dbReference type="EMBL" id="GAL89611.1"/>
    </source>
</evidence>
<keyword evidence="2" id="KW-1015">Disulfide bond</keyword>
<dbReference type="EMBL" id="BBNY01000015">
    <property type="protein sequence ID" value="GAL89611.1"/>
    <property type="molecule type" value="Genomic_DNA"/>
</dbReference>
<name>A0A098LRS4_9FLAO</name>
<organism evidence="5 6">
    <name type="scientific">Jejuia pallidilutea</name>
    <dbReference type="NCBI Taxonomy" id="504487"/>
    <lineage>
        <taxon>Bacteria</taxon>
        <taxon>Pseudomonadati</taxon>
        <taxon>Bacteroidota</taxon>
        <taxon>Flavobacteriia</taxon>
        <taxon>Flavobacteriales</taxon>
        <taxon>Flavobacteriaceae</taxon>
        <taxon>Jejuia</taxon>
    </lineage>
</organism>
<evidence type="ECO:0000256" key="1">
    <source>
        <dbReference type="ARBA" id="ARBA00022729"/>
    </source>
</evidence>
<dbReference type="InterPro" id="IPR013320">
    <property type="entry name" value="ConA-like_dom_sf"/>
</dbReference>
<gene>
    <name evidence="5" type="ORF">JCM19538_593</name>
</gene>
<dbReference type="SUPFAM" id="SSF49899">
    <property type="entry name" value="Concanavalin A-like lectins/glucanases"/>
    <property type="match status" value="1"/>
</dbReference>
<comment type="caution">
    <text evidence="5">The sequence shown here is derived from an EMBL/GenBank/DDBJ whole genome shotgun (WGS) entry which is preliminary data.</text>
</comment>
<sequence length="1066" mass="119541">MKHIAIIALMTLSLCFFSTKTYAQLHTTPECGNNFSLKWSTFPENSNEYGWHPGTLSNTFTNVDNSDVDVTVSFTGETNSFGFWAGNTPKIGTKSSYLYKGIDLLTNGFNSTGITCTITFSKPVYALSFDIHHINVYNVNGDKYTITGKNTKGDTIYPEFTPSPSPSYTFDSTTGIVNAVSNLTSGENPMVGVNFSDPNYITSISILWEDCDACETQQPHATGIGDFSFCTPQLLDFDGADDYINTAPFLGGNNELTIMSWIKLDNNFDRADIMGQRNFRLFIDINKKLRAFLKTDTGLDIFSPEIDEALLKENIWQHVALAFNGKDGKVQLYLNGQTIWSYSDNALTNTKINNSRDWNADYDFEIGRNTQNKNNYFKGAINEVRVYKKALSKNQLHYQINQKIENNNGKISGTTIPKDIEGLLWNDLILYYKMDIDDTGYTPDSSVSSRNGILHNMTSVQEYSAPLPYVTNTTTSGHWNDTNSWRHGNVWDIQDKTPEHAIIKIKGNLEIDKTINTTGLILEQGAILTVNKNVGLFNSWYLKLNGTLKLNNASQLIQTPQSTLDESSSGILEKDLKGTADKYTYNYWASPVGKRNNIKNNSNYSVKDIFKNVEFLTSGYNGSENPLGIADYWIWKFSNKLSDDYASWQHVRSSGEITPGEGFTMKGPGTGSIDEQQKYILKGKPNNGSINLTVNAGNDYLVGNPYPSSIDAVQFLLDNKSTISGLGTTNGTLYFWKHWGGGSHIANEYQGGYATFSLSGGLPAATQGNNNIGTFVSKDLVEIPDRFIPVGQGFYITSETNGTINFNNGQRIFYPEDDTTNSKDKYKTLDKSEITKTIDSRMKLRIGFNSTNAIKRQLLFTVDKNATSGVDWGYDSKYIDTQIDDMYWMLNNEKYLIQAVDTITTETIIPLGIHTDTAGYNSITVDRLENPAHQDLKIYLHDKDLNIYHNLKKSKYETYLTAGSHLNRFEITFSKSQTLSSENKVQTNTVEAYYSKEKSSIIINNPLNQTIKSVEMFNILGQSLFHLATNSNNEYVEYRVPQNILGNYILNIETALGKTTKKILIR</sequence>
<keyword evidence="6" id="KW-1185">Reference proteome</keyword>
<dbReference type="SMART" id="SM00560">
    <property type="entry name" value="LamGL"/>
    <property type="match status" value="1"/>
</dbReference>
<dbReference type="Pfam" id="PF13385">
    <property type="entry name" value="Laminin_G_3"/>
    <property type="match status" value="1"/>
</dbReference>
<dbReference type="AlphaFoldDB" id="A0A098LRS4"/>
<reference evidence="6" key="1">
    <citation type="journal article" date="2014" name="Genome Announc.">
        <title>Draft Genome Sequence of Marine Flavobacterium Jejuia pallidilutea Strain 11shimoA1 and Pigmentation Mutants.</title>
        <authorList>
            <person name="Takatani N."/>
            <person name="Nakanishi M."/>
            <person name="Meirelles P."/>
            <person name="Mino S."/>
            <person name="Suda W."/>
            <person name="Oshima K."/>
            <person name="Hattori M."/>
            <person name="Ohkuma M."/>
            <person name="Hosokawa M."/>
            <person name="Miyashita K."/>
            <person name="Thompson F.L."/>
            <person name="Niwa A."/>
            <person name="Sawabe T."/>
            <person name="Sawabe T."/>
        </authorList>
    </citation>
    <scope>NUCLEOTIDE SEQUENCE [LARGE SCALE GENOMIC DNA]</scope>
    <source>
        <strain evidence="6">JCM 19538</strain>
    </source>
</reference>
<feature type="chain" id="PRO_5001937704" description="LamG-like jellyroll fold domain-containing protein" evidence="3">
    <location>
        <begin position="24"/>
        <end position="1066"/>
    </location>
</feature>
<keyword evidence="1 3" id="KW-0732">Signal</keyword>